<dbReference type="AlphaFoldDB" id="A0A382TW91"/>
<name>A0A382TW91_9ZZZZ</name>
<organism evidence="1">
    <name type="scientific">marine metagenome</name>
    <dbReference type="NCBI Taxonomy" id="408172"/>
    <lineage>
        <taxon>unclassified sequences</taxon>
        <taxon>metagenomes</taxon>
        <taxon>ecological metagenomes</taxon>
    </lineage>
</organism>
<evidence type="ECO:0000313" key="1">
    <source>
        <dbReference type="EMBL" id="SVD26263.1"/>
    </source>
</evidence>
<reference evidence="1" key="1">
    <citation type="submission" date="2018-05" db="EMBL/GenBank/DDBJ databases">
        <authorList>
            <person name="Lanie J.A."/>
            <person name="Ng W.-L."/>
            <person name="Kazmierczak K.M."/>
            <person name="Andrzejewski T.M."/>
            <person name="Davidsen T.M."/>
            <person name="Wayne K.J."/>
            <person name="Tettelin H."/>
            <person name="Glass J.I."/>
            <person name="Rusch D."/>
            <person name="Podicherti R."/>
            <person name="Tsui H.-C.T."/>
            <person name="Winkler M.E."/>
        </authorList>
    </citation>
    <scope>NUCLEOTIDE SEQUENCE</scope>
</reference>
<gene>
    <name evidence="1" type="ORF">METZ01_LOCUS379117</name>
</gene>
<proteinExistence type="predicted"/>
<dbReference type="EMBL" id="UINC01139614">
    <property type="protein sequence ID" value="SVD26263.1"/>
    <property type="molecule type" value="Genomic_DNA"/>
</dbReference>
<sequence length="57" mass="6807">MIMPKRKPVIKSKKALRKIRVDAEMETDEFWDRTFDAISQAAVPFIWVFHLIMEKTL</sequence>
<accession>A0A382TW91</accession>
<protein>
    <submittedName>
        <fullName evidence="1">Uncharacterized protein</fullName>
    </submittedName>
</protein>